<reference evidence="2 3" key="2">
    <citation type="submission" date="2018-01" db="EMBL/GenBank/DDBJ databases">
        <title>Genomic study of Klebsiella pneumoniae.</title>
        <authorList>
            <person name="Yang Y."/>
            <person name="Bicalho R."/>
        </authorList>
    </citation>
    <scope>NUCLEOTIDE SEQUENCE [LARGE SCALE GENOMIC DNA]</scope>
    <source>
        <strain evidence="2 3">A2</strain>
    </source>
</reference>
<keyword evidence="1" id="KW-0560">Oxidoreductase</keyword>
<dbReference type="GO" id="GO:0016491">
    <property type="term" value="F:oxidoreductase activity"/>
    <property type="evidence" value="ECO:0007669"/>
    <property type="project" value="UniProtKB-KW"/>
</dbReference>
<organism evidence="2 3">
    <name type="scientific">Klebsiella michiganensis</name>
    <dbReference type="NCBI Taxonomy" id="1134687"/>
    <lineage>
        <taxon>Bacteria</taxon>
        <taxon>Pseudomonadati</taxon>
        <taxon>Pseudomonadota</taxon>
        <taxon>Gammaproteobacteria</taxon>
        <taxon>Enterobacterales</taxon>
        <taxon>Enterobacteriaceae</taxon>
        <taxon>Klebsiella/Raoultella group</taxon>
        <taxon>Klebsiella</taxon>
    </lineage>
</organism>
<gene>
    <name evidence="2" type="ORF">CWM85_14450</name>
</gene>
<accession>A0A2J4ZHG0</accession>
<sequence length="57" mass="6190">MTAPVQHPMYIDGQFEPGRGDAWIDVINPATEALISRIPDGSAEDARRAILAAERAQ</sequence>
<comment type="caution">
    <text evidence="2">The sequence shown here is derived from an EMBL/GenBank/DDBJ whole genome shotgun (WGS) entry which is preliminary data.</text>
</comment>
<name>A0A2J4ZHG0_9ENTR</name>
<dbReference type="InterPro" id="IPR016162">
    <property type="entry name" value="Ald_DH_N"/>
</dbReference>
<dbReference type="Proteomes" id="UP000234661">
    <property type="component" value="Unassembled WGS sequence"/>
</dbReference>
<dbReference type="EMBL" id="PIET01000391">
    <property type="protein sequence ID" value="PLM62489.1"/>
    <property type="molecule type" value="Genomic_DNA"/>
</dbReference>
<dbReference type="Gene3D" id="3.40.605.10">
    <property type="entry name" value="Aldehyde Dehydrogenase, Chain A, domain 1"/>
    <property type="match status" value="1"/>
</dbReference>
<dbReference type="SUPFAM" id="SSF53720">
    <property type="entry name" value="ALDH-like"/>
    <property type="match status" value="1"/>
</dbReference>
<proteinExistence type="predicted"/>
<dbReference type="AlphaFoldDB" id="A0A2J4ZHG0"/>
<evidence type="ECO:0000313" key="2">
    <source>
        <dbReference type="EMBL" id="PLM62489.1"/>
    </source>
</evidence>
<feature type="non-terminal residue" evidence="2">
    <location>
        <position position="57"/>
    </location>
</feature>
<evidence type="ECO:0000256" key="1">
    <source>
        <dbReference type="ARBA" id="ARBA00023002"/>
    </source>
</evidence>
<evidence type="ECO:0000313" key="3">
    <source>
        <dbReference type="Proteomes" id="UP000234661"/>
    </source>
</evidence>
<protein>
    <submittedName>
        <fullName evidence="2">Aldehyde dehydrogenase</fullName>
    </submittedName>
</protein>
<reference evidence="2 3" key="1">
    <citation type="submission" date="2017-11" db="EMBL/GenBank/DDBJ databases">
        <authorList>
            <person name="Han C.G."/>
        </authorList>
    </citation>
    <scope>NUCLEOTIDE SEQUENCE [LARGE SCALE GENOMIC DNA]</scope>
    <source>
        <strain evidence="2 3">A2</strain>
    </source>
</reference>
<dbReference type="InterPro" id="IPR016161">
    <property type="entry name" value="Ald_DH/histidinol_DH"/>
</dbReference>